<evidence type="ECO:0000256" key="2">
    <source>
        <dbReference type="ARBA" id="ARBA00022692"/>
    </source>
</evidence>
<evidence type="ECO:0000256" key="5">
    <source>
        <dbReference type="SAM" id="Coils"/>
    </source>
</evidence>
<dbReference type="Pfam" id="PF04576">
    <property type="entry name" value="Zein-binding"/>
    <property type="match status" value="1"/>
</dbReference>
<feature type="coiled-coil region" evidence="5">
    <location>
        <begin position="55"/>
        <end position="82"/>
    </location>
</feature>
<keyword evidence="2" id="KW-0812">Transmembrane</keyword>
<evidence type="ECO:0000259" key="6">
    <source>
        <dbReference type="PROSITE" id="PS51775"/>
    </source>
</evidence>
<dbReference type="PANTHER" id="PTHR31422:SF3">
    <property type="entry name" value="GTD-BINDING DOMAIN-CONTAINING PROTEIN"/>
    <property type="match status" value="1"/>
</dbReference>
<proteinExistence type="predicted"/>
<organism evidence="7 8">
    <name type="scientific">Sphagnum troendelagicum</name>
    <dbReference type="NCBI Taxonomy" id="128251"/>
    <lineage>
        <taxon>Eukaryota</taxon>
        <taxon>Viridiplantae</taxon>
        <taxon>Streptophyta</taxon>
        <taxon>Embryophyta</taxon>
        <taxon>Bryophyta</taxon>
        <taxon>Sphagnophytina</taxon>
        <taxon>Sphagnopsida</taxon>
        <taxon>Sphagnales</taxon>
        <taxon>Sphagnaceae</taxon>
        <taxon>Sphagnum</taxon>
    </lineage>
</organism>
<sequence length="108" mass="12521">MYLELEKEKNASATAANEAMGMIARLQEEKAAMLMEARHFQQVVEQKSMHDQEAIEGLGEVIARIEEEKRELEEENEFYRLIEVIPCADRGEHTCSKHVVAYRTFLFC</sequence>
<protein>
    <recommendedName>
        <fullName evidence="6">GTD-binding domain-containing protein</fullName>
    </recommendedName>
</protein>
<evidence type="ECO:0000256" key="4">
    <source>
        <dbReference type="ARBA" id="ARBA00023136"/>
    </source>
</evidence>
<evidence type="ECO:0000313" key="7">
    <source>
        <dbReference type="EMBL" id="CAK9200177.1"/>
    </source>
</evidence>
<dbReference type="PROSITE" id="PS51775">
    <property type="entry name" value="GTD_BINDING"/>
    <property type="match status" value="1"/>
</dbReference>
<keyword evidence="4" id="KW-0472">Membrane</keyword>
<reference evidence="7" key="1">
    <citation type="submission" date="2024-02" db="EMBL/GenBank/DDBJ databases">
        <authorList>
            <consortium name="ELIXIR-Norway"/>
            <consortium name="Elixir Norway"/>
        </authorList>
    </citation>
    <scope>NUCLEOTIDE SEQUENCE</scope>
</reference>
<evidence type="ECO:0000313" key="8">
    <source>
        <dbReference type="Proteomes" id="UP001497512"/>
    </source>
</evidence>
<evidence type="ECO:0000256" key="1">
    <source>
        <dbReference type="ARBA" id="ARBA00004370"/>
    </source>
</evidence>
<evidence type="ECO:0000256" key="3">
    <source>
        <dbReference type="ARBA" id="ARBA00022989"/>
    </source>
</evidence>
<name>A0ABP0TMA1_9BRYO</name>
<accession>A0ABP0TMA1</accession>
<dbReference type="PANTHER" id="PTHR31422">
    <property type="entry name" value="BNAANNG28530D PROTEIN"/>
    <property type="match status" value="1"/>
</dbReference>
<feature type="domain" description="GTD-binding" evidence="6">
    <location>
        <begin position="1"/>
        <end position="80"/>
    </location>
</feature>
<gene>
    <name evidence="7" type="ORF">CSSPTR1EN2_LOCUS5306</name>
</gene>
<dbReference type="Proteomes" id="UP001497512">
    <property type="component" value="Chromosome 12"/>
</dbReference>
<comment type="subcellular location">
    <subcellularLocation>
        <location evidence="1">Membrane</location>
    </subcellularLocation>
</comment>
<dbReference type="InterPro" id="IPR007656">
    <property type="entry name" value="GTD-bd"/>
</dbReference>
<keyword evidence="8" id="KW-1185">Reference proteome</keyword>
<dbReference type="EMBL" id="OZ019904">
    <property type="protein sequence ID" value="CAK9200177.1"/>
    <property type="molecule type" value="Genomic_DNA"/>
</dbReference>
<keyword evidence="5" id="KW-0175">Coiled coil</keyword>
<keyword evidence="3" id="KW-1133">Transmembrane helix</keyword>